<dbReference type="AlphaFoldDB" id="W2TQ86"/>
<evidence type="ECO:0000313" key="2">
    <source>
        <dbReference type="Proteomes" id="UP000053676"/>
    </source>
</evidence>
<keyword evidence="2" id="KW-1185">Reference proteome</keyword>
<name>W2TQ86_NECAM</name>
<dbReference type="KEGG" id="nai:NECAME_17545"/>
<dbReference type="Proteomes" id="UP000053676">
    <property type="component" value="Unassembled WGS sequence"/>
</dbReference>
<organism evidence="1 2">
    <name type="scientific">Necator americanus</name>
    <name type="common">Human hookworm</name>
    <dbReference type="NCBI Taxonomy" id="51031"/>
    <lineage>
        <taxon>Eukaryota</taxon>
        <taxon>Metazoa</taxon>
        <taxon>Ecdysozoa</taxon>
        <taxon>Nematoda</taxon>
        <taxon>Chromadorea</taxon>
        <taxon>Rhabditida</taxon>
        <taxon>Rhabditina</taxon>
        <taxon>Rhabditomorpha</taxon>
        <taxon>Strongyloidea</taxon>
        <taxon>Ancylostomatidae</taxon>
        <taxon>Bunostominae</taxon>
        <taxon>Necator</taxon>
    </lineage>
</organism>
<sequence>MSLRRLRSQHQAHHWIHVLTSMWSCPKHASGEDGRTECTAVTTSTPISGTAVSRIPDTVGFGTTISNGYGIFSLFASSIAAHCDIARTLKKGPSSMKRDFSTRNVELRRKRNAVKRTW</sequence>
<protein>
    <submittedName>
        <fullName evidence="1">Uncharacterized protein</fullName>
    </submittedName>
</protein>
<evidence type="ECO:0000313" key="1">
    <source>
        <dbReference type="EMBL" id="ETN83197.1"/>
    </source>
</evidence>
<accession>W2TQ86</accession>
<gene>
    <name evidence="1" type="ORF">NECAME_17545</name>
</gene>
<proteinExistence type="predicted"/>
<reference evidence="2" key="1">
    <citation type="journal article" date="2014" name="Nat. Genet.">
        <title>Genome of the human hookworm Necator americanus.</title>
        <authorList>
            <person name="Tang Y.T."/>
            <person name="Gao X."/>
            <person name="Rosa B.A."/>
            <person name="Abubucker S."/>
            <person name="Hallsworth-Pepin K."/>
            <person name="Martin J."/>
            <person name="Tyagi R."/>
            <person name="Heizer E."/>
            <person name="Zhang X."/>
            <person name="Bhonagiri-Palsikar V."/>
            <person name="Minx P."/>
            <person name="Warren W.C."/>
            <person name="Wang Q."/>
            <person name="Zhan B."/>
            <person name="Hotez P.J."/>
            <person name="Sternberg P.W."/>
            <person name="Dougall A."/>
            <person name="Gaze S.T."/>
            <person name="Mulvenna J."/>
            <person name="Sotillo J."/>
            <person name="Ranganathan S."/>
            <person name="Rabelo E.M."/>
            <person name="Wilson R.K."/>
            <person name="Felgner P.L."/>
            <person name="Bethony J."/>
            <person name="Hawdon J.M."/>
            <person name="Gasser R.B."/>
            <person name="Loukas A."/>
            <person name="Mitreva M."/>
        </authorList>
    </citation>
    <scope>NUCLEOTIDE SEQUENCE [LARGE SCALE GENOMIC DNA]</scope>
</reference>
<dbReference type="EMBL" id="KI658272">
    <property type="protein sequence ID" value="ETN83197.1"/>
    <property type="molecule type" value="Genomic_DNA"/>
</dbReference>